<dbReference type="Proteomes" id="UP000193986">
    <property type="component" value="Unassembled WGS sequence"/>
</dbReference>
<evidence type="ECO:0000313" key="2">
    <source>
        <dbReference type="EMBL" id="ORY34046.1"/>
    </source>
</evidence>
<keyword evidence="3" id="KW-1185">Reference proteome</keyword>
<dbReference type="EMBL" id="MCFC01000004">
    <property type="protein sequence ID" value="ORY34046.1"/>
    <property type="molecule type" value="Genomic_DNA"/>
</dbReference>
<organism evidence="2 3">
    <name type="scientific">Naematelia encephala</name>
    <dbReference type="NCBI Taxonomy" id="71784"/>
    <lineage>
        <taxon>Eukaryota</taxon>
        <taxon>Fungi</taxon>
        <taxon>Dikarya</taxon>
        <taxon>Basidiomycota</taxon>
        <taxon>Agaricomycotina</taxon>
        <taxon>Tremellomycetes</taxon>
        <taxon>Tremellales</taxon>
        <taxon>Naemateliaceae</taxon>
        <taxon>Naematelia</taxon>
    </lineage>
</organism>
<dbReference type="AlphaFoldDB" id="A0A1Y2BH23"/>
<dbReference type="PANTHER" id="PTHR28075">
    <property type="entry name" value="CHROMOSOME 16, WHOLE GENOME SHOTGUN SEQUENCE"/>
    <property type="match status" value="1"/>
</dbReference>
<accession>A0A1Y2BH23</accession>
<feature type="chain" id="PRO_5012214859" description="DUF1748-domain-containing protein" evidence="1">
    <location>
        <begin position="28"/>
        <end position="80"/>
    </location>
</feature>
<dbReference type="PANTHER" id="PTHR28075:SF3">
    <property type="entry name" value="DUF1748-DOMAIN-CONTAINING PROTEIN"/>
    <property type="match status" value="1"/>
</dbReference>
<comment type="caution">
    <text evidence="2">The sequence shown here is derived from an EMBL/GenBank/DDBJ whole genome shotgun (WGS) entry which is preliminary data.</text>
</comment>
<dbReference type="InParanoid" id="A0A1Y2BH23"/>
<dbReference type="OrthoDB" id="16824at2759"/>
<evidence type="ECO:0000256" key="1">
    <source>
        <dbReference type="SAM" id="SignalP"/>
    </source>
</evidence>
<name>A0A1Y2BH23_9TREE</name>
<evidence type="ECO:0000313" key="3">
    <source>
        <dbReference type="Proteomes" id="UP000193986"/>
    </source>
</evidence>
<reference evidence="2 3" key="1">
    <citation type="submission" date="2016-07" db="EMBL/GenBank/DDBJ databases">
        <title>Pervasive Adenine N6-methylation of Active Genes in Fungi.</title>
        <authorList>
            <consortium name="DOE Joint Genome Institute"/>
            <person name="Mondo S.J."/>
            <person name="Dannebaum R.O."/>
            <person name="Kuo R.C."/>
            <person name="Labutti K."/>
            <person name="Haridas S."/>
            <person name="Kuo A."/>
            <person name="Salamov A."/>
            <person name="Ahrendt S.R."/>
            <person name="Lipzen A."/>
            <person name="Sullivan W."/>
            <person name="Andreopoulos W.B."/>
            <person name="Clum A."/>
            <person name="Lindquist E."/>
            <person name="Daum C."/>
            <person name="Ramamoorthy G.K."/>
            <person name="Gryganskyi A."/>
            <person name="Culley D."/>
            <person name="Magnuson J.K."/>
            <person name="James T.Y."/>
            <person name="O'Malley M.A."/>
            <person name="Stajich J.E."/>
            <person name="Spatafora J.W."/>
            <person name="Visel A."/>
            <person name="Grigoriev I.V."/>
        </authorList>
    </citation>
    <scope>NUCLEOTIDE SEQUENCE [LARGE SCALE GENOMIC DNA]</scope>
    <source>
        <strain evidence="2 3">68-887.2</strain>
    </source>
</reference>
<dbReference type="InterPro" id="IPR013726">
    <property type="entry name" value="Mitofissin"/>
</dbReference>
<dbReference type="Pfam" id="PF08520">
    <property type="entry name" value="Mitofissin"/>
    <property type="match status" value="1"/>
</dbReference>
<evidence type="ECO:0008006" key="4">
    <source>
        <dbReference type="Google" id="ProtNLM"/>
    </source>
</evidence>
<protein>
    <recommendedName>
        <fullName evidence="4">DUF1748-domain-containing protein</fullName>
    </recommendedName>
</protein>
<feature type="signal peptide" evidence="1">
    <location>
        <begin position="1"/>
        <end position="27"/>
    </location>
</feature>
<sequence>MFGRLTHLAIDLIAISTILAGVKKATGFAPQTDHIKDTSIRHFLESYFSIGDTVFGMVCGYVVNSGYFRQDRRLGGGGKD</sequence>
<gene>
    <name evidence="2" type="ORF">BCR39DRAFT_518240</name>
</gene>
<dbReference type="GO" id="GO:0005737">
    <property type="term" value="C:cytoplasm"/>
    <property type="evidence" value="ECO:0007669"/>
    <property type="project" value="TreeGrafter"/>
</dbReference>
<keyword evidence="1" id="KW-0732">Signal</keyword>
<proteinExistence type="predicted"/>